<dbReference type="AlphaFoldDB" id="A0A517MHI6"/>
<dbReference type="SUPFAM" id="SSF53590">
    <property type="entry name" value="Nucleoside hydrolase"/>
    <property type="match status" value="1"/>
</dbReference>
<reference evidence="3 4" key="1">
    <citation type="submission" date="2019-02" db="EMBL/GenBank/DDBJ databases">
        <title>Deep-cultivation of Planctomycetes and their phenomic and genomic characterization uncovers novel biology.</title>
        <authorList>
            <person name="Wiegand S."/>
            <person name="Jogler M."/>
            <person name="Boedeker C."/>
            <person name="Pinto D."/>
            <person name="Vollmers J."/>
            <person name="Rivas-Marin E."/>
            <person name="Kohn T."/>
            <person name="Peeters S.H."/>
            <person name="Heuer A."/>
            <person name="Rast P."/>
            <person name="Oberbeckmann S."/>
            <person name="Bunk B."/>
            <person name="Jeske O."/>
            <person name="Meyerdierks A."/>
            <person name="Storesund J.E."/>
            <person name="Kallscheuer N."/>
            <person name="Luecker S."/>
            <person name="Lage O.M."/>
            <person name="Pohl T."/>
            <person name="Merkel B.J."/>
            <person name="Hornburger P."/>
            <person name="Mueller R.-W."/>
            <person name="Bruemmer F."/>
            <person name="Labrenz M."/>
            <person name="Spormann A.M."/>
            <person name="Op den Camp H."/>
            <person name="Overmann J."/>
            <person name="Amann R."/>
            <person name="Jetten M.S.M."/>
            <person name="Mascher T."/>
            <person name="Medema M.H."/>
            <person name="Devos D.P."/>
            <person name="Kaster A.-K."/>
            <person name="Ovreas L."/>
            <person name="Rohde M."/>
            <person name="Galperin M.Y."/>
            <person name="Jogler C."/>
        </authorList>
    </citation>
    <scope>NUCLEOTIDE SEQUENCE [LARGE SCALE GENOMIC DNA]</scope>
    <source>
        <strain evidence="3 4">FF011L</strain>
    </source>
</reference>
<protein>
    <submittedName>
        <fullName evidence="3">Inosine-uridine preferring nucleoside hydrolase</fullName>
    </submittedName>
</protein>
<evidence type="ECO:0000313" key="3">
    <source>
        <dbReference type="EMBL" id="QDS94348.1"/>
    </source>
</evidence>
<keyword evidence="3" id="KW-0378">Hydrolase</keyword>
<sequence precursor="true">MTRLTALLTCLLFTGASLHLQAEDSPTQPIPIIFDTDFGNDCDDALALGVIHALQSRGECDLIAVTLTKDHELAASGVDAINTFYGRGDIPIGVCDSGVTSAEGKFNAFANSKTDGKLNYPHDLLSGKSAPDAVSVLRKALAGQADGSVVIAQVGFSTNLANLLDSPADKYSKLTGLELIKKKVRLLSVMAGAFPLPDNPLAHLKGHGEYNIAKDIPAAQKLAKEWPTPIVWSGYEIGVALPYPHESIEQDYDYVTHHPIADAYRRFQPPPHNRPTWDLTSVLHAIRPDRGYFKTSEAGTVAIADDAVTTFKPSANGRDTFLILDPKQTPATLEALVQLSSQPPSNLAPTSAE</sequence>
<dbReference type="PANTHER" id="PTHR43264:SF1">
    <property type="entry name" value="INOSINE_URIDINE-PREFERRING NUCLEOSIDE HYDROLASE DOMAIN-CONTAINING PROTEIN"/>
    <property type="match status" value="1"/>
</dbReference>
<evidence type="ECO:0000259" key="2">
    <source>
        <dbReference type="Pfam" id="PF01156"/>
    </source>
</evidence>
<dbReference type="CDD" id="cd02652">
    <property type="entry name" value="nuc_hydro_2"/>
    <property type="match status" value="1"/>
</dbReference>
<dbReference type="Proteomes" id="UP000320672">
    <property type="component" value="Chromosome"/>
</dbReference>
<keyword evidence="4" id="KW-1185">Reference proteome</keyword>
<feature type="domain" description="Inosine/uridine-preferring nucleoside hydrolase" evidence="2">
    <location>
        <begin position="32"/>
        <end position="301"/>
    </location>
</feature>
<dbReference type="Gene3D" id="3.90.245.10">
    <property type="entry name" value="Ribonucleoside hydrolase-like"/>
    <property type="match status" value="1"/>
</dbReference>
<gene>
    <name evidence="3" type="ORF">FF011L_31270</name>
</gene>
<name>A0A517MHI6_9BACT</name>
<dbReference type="PANTHER" id="PTHR43264">
    <property type="match status" value="1"/>
</dbReference>
<organism evidence="3 4">
    <name type="scientific">Roseimaritima multifibrata</name>
    <dbReference type="NCBI Taxonomy" id="1930274"/>
    <lineage>
        <taxon>Bacteria</taxon>
        <taxon>Pseudomonadati</taxon>
        <taxon>Planctomycetota</taxon>
        <taxon>Planctomycetia</taxon>
        <taxon>Pirellulales</taxon>
        <taxon>Pirellulaceae</taxon>
        <taxon>Roseimaritima</taxon>
    </lineage>
</organism>
<dbReference type="KEGG" id="rml:FF011L_31270"/>
<dbReference type="EMBL" id="CP036262">
    <property type="protein sequence ID" value="QDS94348.1"/>
    <property type="molecule type" value="Genomic_DNA"/>
</dbReference>
<proteinExistence type="predicted"/>
<dbReference type="InterPro" id="IPR036452">
    <property type="entry name" value="Ribo_hydro-like"/>
</dbReference>
<keyword evidence="1" id="KW-0732">Signal</keyword>
<dbReference type="OrthoDB" id="209323at2"/>
<dbReference type="GO" id="GO:0016799">
    <property type="term" value="F:hydrolase activity, hydrolyzing N-glycosyl compounds"/>
    <property type="evidence" value="ECO:0007669"/>
    <property type="project" value="InterPro"/>
</dbReference>
<dbReference type="InterPro" id="IPR001910">
    <property type="entry name" value="Inosine/uridine_hydrolase_dom"/>
</dbReference>
<accession>A0A517MHI6</accession>
<dbReference type="Pfam" id="PF01156">
    <property type="entry name" value="IU_nuc_hydro"/>
    <property type="match status" value="1"/>
</dbReference>
<dbReference type="RefSeq" id="WP_145352395.1">
    <property type="nucleotide sequence ID" value="NZ_CP036262.1"/>
</dbReference>
<feature type="chain" id="PRO_5021702461" evidence="1">
    <location>
        <begin position="23"/>
        <end position="353"/>
    </location>
</feature>
<feature type="signal peptide" evidence="1">
    <location>
        <begin position="1"/>
        <end position="22"/>
    </location>
</feature>
<evidence type="ECO:0000256" key="1">
    <source>
        <dbReference type="SAM" id="SignalP"/>
    </source>
</evidence>
<evidence type="ECO:0000313" key="4">
    <source>
        <dbReference type="Proteomes" id="UP000320672"/>
    </source>
</evidence>